<keyword evidence="2" id="KW-1185">Reference proteome</keyword>
<reference evidence="1" key="1">
    <citation type="journal article" date="2019" name="bioRxiv">
        <title>The Genome of the Zebra Mussel, Dreissena polymorpha: A Resource for Invasive Species Research.</title>
        <authorList>
            <person name="McCartney M.A."/>
            <person name="Auch B."/>
            <person name="Kono T."/>
            <person name="Mallez S."/>
            <person name="Zhang Y."/>
            <person name="Obille A."/>
            <person name="Becker A."/>
            <person name="Abrahante J.E."/>
            <person name="Garbe J."/>
            <person name="Badalamenti J.P."/>
            <person name="Herman A."/>
            <person name="Mangelson H."/>
            <person name="Liachko I."/>
            <person name="Sullivan S."/>
            <person name="Sone E.D."/>
            <person name="Koren S."/>
            <person name="Silverstein K.A.T."/>
            <person name="Beckman K.B."/>
            <person name="Gohl D.M."/>
        </authorList>
    </citation>
    <scope>NUCLEOTIDE SEQUENCE</scope>
    <source>
        <strain evidence="1">Duluth1</strain>
        <tissue evidence="1">Whole animal</tissue>
    </source>
</reference>
<dbReference type="Proteomes" id="UP000828390">
    <property type="component" value="Unassembled WGS sequence"/>
</dbReference>
<gene>
    <name evidence="1" type="ORF">DPMN_151750</name>
</gene>
<protein>
    <submittedName>
        <fullName evidence="1">Uncharacterized protein</fullName>
    </submittedName>
</protein>
<sequence>MQSKSAPQPARMDFLSGTIFSHQYCTFKQTTVGEKTKTDMCFHFYNRWLQKGFSMRDSNISPGLYMMDISYKKFLKEYQKLWLLILRRSK</sequence>
<name>A0A9D4FG76_DREPO</name>
<organism evidence="1 2">
    <name type="scientific">Dreissena polymorpha</name>
    <name type="common">Zebra mussel</name>
    <name type="synonym">Mytilus polymorpha</name>
    <dbReference type="NCBI Taxonomy" id="45954"/>
    <lineage>
        <taxon>Eukaryota</taxon>
        <taxon>Metazoa</taxon>
        <taxon>Spiralia</taxon>
        <taxon>Lophotrochozoa</taxon>
        <taxon>Mollusca</taxon>
        <taxon>Bivalvia</taxon>
        <taxon>Autobranchia</taxon>
        <taxon>Heteroconchia</taxon>
        <taxon>Euheterodonta</taxon>
        <taxon>Imparidentia</taxon>
        <taxon>Neoheterodontei</taxon>
        <taxon>Myida</taxon>
        <taxon>Dreissenoidea</taxon>
        <taxon>Dreissenidae</taxon>
        <taxon>Dreissena</taxon>
    </lineage>
</organism>
<dbReference type="AlphaFoldDB" id="A0A9D4FG76"/>
<dbReference type="EMBL" id="JAIWYP010000007">
    <property type="protein sequence ID" value="KAH3798160.1"/>
    <property type="molecule type" value="Genomic_DNA"/>
</dbReference>
<evidence type="ECO:0000313" key="2">
    <source>
        <dbReference type="Proteomes" id="UP000828390"/>
    </source>
</evidence>
<evidence type="ECO:0000313" key="1">
    <source>
        <dbReference type="EMBL" id="KAH3798160.1"/>
    </source>
</evidence>
<reference evidence="1" key="2">
    <citation type="submission" date="2020-11" db="EMBL/GenBank/DDBJ databases">
        <authorList>
            <person name="McCartney M.A."/>
            <person name="Auch B."/>
            <person name="Kono T."/>
            <person name="Mallez S."/>
            <person name="Becker A."/>
            <person name="Gohl D.M."/>
            <person name="Silverstein K.A.T."/>
            <person name="Koren S."/>
            <person name="Bechman K.B."/>
            <person name="Herman A."/>
            <person name="Abrahante J.E."/>
            <person name="Garbe J."/>
        </authorList>
    </citation>
    <scope>NUCLEOTIDE SEQUENCE</scope>
    <source>
        <strain evidence="1">Duluth1</strain>
        <tissue evidence="1">Whole animal</tissue>
    </source>
</reference>
<accession>A0A9D4FG76</accession>
<proteinExistence type="predicted"/>
<comment type="caution">
    <text evidence="1">The sequence shown here is derived from an EMBL/GenBank/DDBJ whole genome shotgun (WGS) entry which is preliminary data.</text>
</comment>